<evidence type="ECO:0000256" key="3">
    <source>
        <dbReference type="SAM" id="MobiDB-lite"/>
    </source>
</evidence>
<keyword evidence="1 2" id="KW-0175">Coiled coil</keyword>
<dbReference type="Pfam" id="PF06428">
    <property type="entry name" value="Sec2p"/>
    <property type="match status" value="1"/>
</dbReference>
<dbReference type="EMBL" id="HG937691">
    <property type="protein sequence ID" value="CDP33637.1"/>
    <property type="molecule type" value="Genomic_DNA"/>
</dbReference>
<dbReference type="PANTHER" id="PTHR14430">
    <property type="entry name" value="RABIN3-RELATED"/>
    <property type="match status" value="1"/>
</dbReference>
<protein>
    <submittedName>
        <fullName evidence="5">ARAD1A13838p</fullName>
    </submittedName>
</protein>
<reference evidence="5" key="1">
    <citation type="submission" date="2014-02" db="EMBL/GenBank/DDBJ databases">
        <authorList>
            <person name="Genoscope - CEA"/>
        </authorList>
    </citation>
    <scope>NUCLEOTIDE SEQUENCE</scope>
    <source>
        <strain evidence="5">LS3</strain>
    </source>
</reference>
<accession>A0A060T427</accession>
<feature type="coiled-coil region" evidence="2">
    <location>
        <begin position="114"/>
        <end position="177"/>
    </location>
</feature>
<dbReference type="SUPFAM" id="SSF144284">
    <property type="entry name" value="Sec2 N-terminal region"/>
    <property type="match status" value="1"/>
</dbReference>
<feature type="region of interest" description="Disordered" evidence="3">
    <location>
        <begin position="51"/>
        <end position="87"/>
    </location>
</feature>
<evidence type="ECO:0000256" key="2">
    <source>
        <dbReference type="SAM" id="Coils"/>
    </source>
</evidence>
<sequence>MLSKMLARNGSNIVRPGKEGEEERIKALEAQIKELAETAARAVDRAEVLEEELKRSKQSNTHPNNNYSSGQYKKCGMSSSSSENSLFSVMNDNDSAITDISMSPPASPRDNSKLVQLEKQLATERQRRMDAEAREQSLSAQIEELSASLFEDANKRVSDQNKKVSELEAIVQSYESKDPNKLRIHRLEVAIKAIHNARRVLNSPTCMGYI</sequence>
<feature type="domain" description="GDP/GTP exchange factor Sec2 N-terminal" evidence="4">
    <location>
        <begin position="112"/>
        <end position="169"/>
    </location>
</feature>
<evidence type="ECO:0000259" key="4">
    <source>
        <dbReference type="Pfam" id="PF06428"/>
    </source>
</evidence>
<feature type="compositionally biased region" description="Low complexity" evidence="3">
    <location>
        <begin position="78"/>
        <end position="87"/>
    </location>
</feature>
<organism evidence="5">
    <name type="scientific">Blastobotrys adeninivorans</name>
    <name type="common">Yeast</name>
    <name type="synonym">Arxula adeninivorans</name>
    <dbReference type="NCBI Taxonomy" id="409370"/>
    <lineage>
        <taxon>Eukaryota</taxon>
        <taxon>Fungi</taxon>
        <taxon>Dikarya</taxon>
        <taxon>Ascomycota</taxon>
        <taxon>Saccharomycotina</taxon>
        <taxon>Dipodascomycetes</taxon>
        <taxon>Dipodascales</taxon>
        <taxon>Trichomonascaceae</taxon>
        <taxon>Blastobotrys</taxon>
    </lineage>
</organism>
<proteinExistence type="predicted"/>
<feature type="region of interest" description="Disordered" evidence="3">
    <location>
        <begin position="1"/>
        <end position="23"/>
    </location>
</feature>
<dbReference type="AlphaFoldDB" id="A0A060T427"/>
<dbReference type="GO" id="GO:0070319">
    <property type="term" value="C:Golgi to plasma membrane transport vesicle"/>
    <property type="evidence" value="ECO:0007669"/>
    <property type="project" value="TreeGrafter"/>
</dbReference>
<gene>
    <name evidence="5" type="ORF">GNLVRS02_ARAD1A13838g</name>
</gene>
<dbReference type="PANTHER" id="PTHR14430:SF4">
    <property type="entry name" value="GDP_GTP EXCHANGE FACTOR SEC2 N-TERMINAL DOMAIN-CONTAINING PROTEIN"/>
    <property type="match status" value="1"/>
</dbReference>
<feature type="compositionally biased region" description="Polar residues" evidence="3">
    <location>
        <begin position="58"/>
        <end position="71"/>
    </location>
</feature>
<evidence type="ECO:0000256" key="1">
    <source>
        <dbReference type="ARBA" id="ARBA00023054"/>
    </source>
</evidence>
<dbReference type="InterPro" id="IPR040351">
    <property type="entry name" value="RAB3IL/RAB3IP/Sec2"/>
</dbReference>
<reference evidence="5" key="2">
    <citation type="submission" date="2014-06" db="EMBL/GenBank/DDBJ databases">
        <title>The complete genome of Blastobotrys (Arxula) adeninivorans LS3 - a yeast of biotechnological interest.</title>
        <authorList>
            <person name="Kunze G."/>
            <person name="Gaillardin C."/>
            <person name="Czernicka M."/>
            <person name="Durrens P."/>
            <person name="Martin T."/>
            <person name="Boer E."/>
            <person name="Gabaldon T."/>
            <person name="Cruz J."/>
            <person name="Talla E."/>
            <person name="Marck C."/>
            <person name="Goffeau A."/>
            <person name="Barbe V."/>
            <person name="Baret P."/>
            <person name="Baronian K."/>
            <person name="Beier S."/>
            <person name="Bleykasten C."/>
            <person name="Bode R."/>
            <person name="Casaregola S."/>
            <person name="Despons L."/>
            <person name="Fairhead C."/>
            <person name="Giersberg M."/>
            <person name="Gierski P."/>
            <person name="Hahnel U."/>
            <person name="Hartmann A."/>
            <person name="Jankowska D."/>
            <person name="Jubin C."/>
            <person name="Jung P."/>
            <person name="Lafontaine I."/>
            <person name="Leh-Louis V."/>
            <person name="Lemaire M."/>
            <person name="Marcet-Houben M."/>
            <person name="Mascher M."/>
            <person name="Morel G."/>
            <person name="Richard G.-F."/>
            <person name="Riechen J."/>
            <person name="Sacerdot C."/>
            <person name="Sarkar A."/>
            <person name="Savel G."/>
            <person name="Schacherer J."/>
            <person name="Sherman D."/>
            <person name="Straub M.-L."/>
            <person name="Stein N."/>
            <person name="Thierry A."/>
            <person name="Trautwein-Schult A."/>
            <person name="Westhof E."/>
            <person name="Worch S."/>
            <person name="Dujon B."/>
            <person name="Souciet J.-L."/>
            <person name="Wincker P."/>
            <person name="Scholz U."/>
            <person name="Neuveglise N."/>
        </authorList>
    </citation>
    <scope>NUCLEOTIDE SEQUENCE</scope>
    <source>
        <strain evidence="5">LS3</strain>
    </source>
</reference>
<dbReference type="Gene3D" id="1.20.5.4880">
    <property type="match status" value="1"/>
</dbReference>
<dbReference type="GO" id="GO:0005085">
    <property type="term" value="F:guanyl-nucleotide exchange factor activity"/>
    <property type="evidence" value="ECO:0007669"/>
    <property type="project" value="InterPro"/>
</dbReference>
<dbReference type="GO" id="GO:0051286">
    <property type="term" value="C:cell tip"/>
    <property type="evidence" value="ECO:0007669"/>
    <property type="project" value="TreeGrafter"/>
</dbReference>
<dbReference type="GO" id="GO:0006887">
    <property type="term" value="P:exocytosis"/>
    <property type="evidence" value="ECO:0007669"/>
    <property type="project" value="TreeGrafter"/>
</dbReference>
<dbReference type="InterPro" id="IPR009449">
    <property type="entry name" value="Sec2_N"/>
</dbReference>
<evidence type="ECO:0000313" key="5">
    <source>
        <dbReference type="EMBL" id="CDP33637.1"/>
    </source>
</evidence>
<name>A0A060T427_BLAAD</name>